<dbReference type="PROSITE" id="PS50072">
    <property type="entry name" value="CSA_PPIASE_2"/>
    <property type="match status" value="1"/>
</dbReference>
<keyword evidence="2" id="KW-0472">Membrane</keyword>
<evidence type="ECO:0000256" key="2">
    <source>
        <dbReference type="SAM" id="Phobius"/>
    </source>
</evidence>
<dbReference type="GO" id="GO:0003755">
    <property type="term" value="F:peptidyl-prolyl cis-trans isomerase activity"/>
    <property type="evidence" value="ECO:0007669"/>
    <property type="project" value="InterPro"/>
</dbReference>
<dbReference type="PANTHER" id="PTHR45625:SF3">
    <property type="entry name" value="PEPTIDYL-PROLYL CIS-TRANS ISOMERASE B-RELATED"/>
    <property type="match status" value="1"/>
</dbReference>
<evidence type="ECO:0000313" key="4">
    <source>
        <dbReference type="EMBL" id="PZP89905.1"/>
    </source>
</evidence>
<feature type="domain" description="PPIase cyclophilin-type" evidence="3">
    <location>
        <begin position="247"/>
        <end position="420"/>
    </location>
</feature>
<keyword evidence="2" id="KW-0812">Transmembrane</keyword>
<comment type="function">
    <text evidence="1">PPIases accelerate the folding of proteins. It catalyzes the cis-trans isomerization of proline imidic peptide bonds in oligopeptides.</text>
</comment>
<dbReference type="InterPro" id="IPR044666">
    <property type="entry name" value="Cyclophilin_A-like"/>
</dbReference>
<evidence type="ECO:0000313" key="5">
    <source>
        <dbReference type="Proteomes" id="UP000248606"/>
    </source>
</evidence>
<dbReference type="InterPro" id="IPR029000">
    <property type="entry name" value="Cyclophilin-like_dom_sf"/>
</dbReference>
<dbReference type="EMBL" id="QFOZ01000001">
    <property type="protein sequence ID" value="PZP89905.1"/>
    <property type="molecule type" value="Genomic_DNA"/>
</dbReference>
<reference evidence="4 5" key="1">
    <citation type="submission" date="2017-08" db="EMBL/GenBank/DDBJ databases">
        <title>Infants hospitalized years apart are colonized by the same room-sourced microbial strains.</title>
        <authorList>
            <person name="Brooks B."/>
            <person name="Olm M.R."/>
            <person name="Firek B.A."/>
            <person name="Baker R."/>
            <person name="Thomas B.C."/>
            <person name="Morowitz M.J."/>
            <person name="Banfield J.F."/>
        </authorList>
    </citation>
    <scope>NUCLEOTIDE SEQUENCE [LARGE SCALE GENOMIC DNA]</scope>
    <source>
        <strain evidence="4">S2_006_000_R1_57</strain>
    </source>
</reference>
<dbReference type="Gene3D" id="2.40.100.10">
    <property type="entry name" value="Cyclophilin-like"/>
    <property type="match status" value="1"/>
</dbReference>
<accession>A0A2W5ICN5</accession>
<organism evidence="4 5">
    <name type="scientific">Lawsonella clevelandensis</name>
    <dbReference type="NCBI Taxonomy" id="1528099"/>
    <lineage>
        <taxon>Bacteria</taxon>
        <taxon>Bacillati</taxon>
        <taxon>Actinomycetota</taxon>
        <taxon>Actinomycetes</taxon>
        <taxon>Mycobacteriales</taxon>
        <taxon>Lawsonellaceae</taxon>
        <taxon>Lawsonella</taxon>
    </lineage>
</organism>
<name>A0A2W5ICN5_9ACTN</name>
<sequence>MRKAPAGKVAILIPTSFLHNNKQSTSLNMAILRLCGSLLMSTSVVKGRLVAVYDKNNSGAGDNPEDKLNSMVEAGENVSPADDAAAKAAQRRIAARERLEAKIAEDNEAERKHRRNVALIITSIVVIIAVIVTIVLVVNKKKDDKAREDAIEAAKWSSCHWVHSSETPDLLKQLTDAKKQTEEQWEQQKLQIPQAQLGEAEKQYNERMASIDAQIAYAPTAMELLKNQTRTVDAPLNGTYPRTGKAITILKTSAGDIRINLIHRHAACNDAAFEKLIEAKYFNNTSCHRMFNSEQGSVLQCGDPTGTGMGDPGFYTPDELPEYLINAAGAEYGMQAQQITYPKGTVAVANSGPNTGSGQFFIALTDTQLAPSYTVIGVVDPADFSILDKVKGYGIVLAPGTAAPSDGKITDGAPATPVDIKTWTLVKTVGVEQHKAK</sequence>
<dbReference type="Pfam" id="PF00160">
    <property type="entry name" value="Pro_isomerase"/>
    <property type="match status" value="1"/>
</dbReference>
<evidence type="ECO:0000256" key="1">
    <source>
        <dbReference type="ARBA" id="ARBA00002388"/>
    </source>
</evidence>
<gene>
    <name evidence="4" type="ORF">DI579_01765</name>
</gene>
<dbReference type="AlphaFoldDB" id="A0A2W5ICN5"/>
<dbReference type="Proteomes" id="UP000248606">
    <property type="component" value="Unassembled WGS sequence"/>
</dbReference>
<proteinExistence type="predicted"/>
<protein>
    <recommendedName>
        <fullName evidence="3">PPIase cyclophilin-type domain-containing protein</fullName>
    </recommendedName>
</protein>
<feature type="transmembrane region" description="Helical" evidence="2">
    <location>
        <begin position="117"/>
        <end position="138"/>
    </location>
</feature>
<dbReference type="InterPro" id="IPR002130">
    <property type="entry name" value="Cyclophilin-type_PPIase_dom"/>
</dbReference>
<dbReference type="PANTHER" id="PTHR45625">
    <property type="entry name" value="PEPTIDYL-PROLYL CIS-TRANS ISOMERASE-RELATED"/>
    <property type="match status" value="1"/>
</dbReference>
<keyword evidence="2" id="KW-1133">Transmembrane helix</keyword>
<comment type="caution">
    <text evidence="4">The sequence shown here is derived from an EMBL/GenBank/DDBJ whole genome shotgun (WGS) entry which is preliminary data.</text>
</comment>
<evidence type="ECO:0000259" key="3">
    <source>
        <dbReference type="PROSITE" id="PS50072"/>
    </source>
</evidence>
<dbReference type="SUPFAM" id="SSF50891">
    <property type="entry name" value="Cyclophilin-like"/>
    <property type="match status" value="1"/>
</dbReference>